<protein>
    <submittedName>
        <fullName evidence="2">Uncharacterized protein</fullName>
    </submittedName>
</protein>
<feature type="region of interest" description="Disordered" evidence="1">
    <location>
        <begin position="1"/>
        <end position="127"/>
    </location>
</feature>
<gene>
    <name evidence="2" type="ORF">AVDCRST_MAG52-695</name>
</gene>
<dbReference type="EMBL" id="CADCTN010000046">
    <property type="protein sequence ID" value="CAA9224655.1"/>
    <property type="molecule type" value="Genomic_DNA"/>
</dbReference>
<dbReference type="AlphaFoldDB" id="A0A6J4HHA5"/>
<feature type="compositionally biased region" description="Basic residues" evidence="1">
    <location>
        <begin position="86"/>
        <end position="95"/>
    </location>
</feature>
<accession>A0A6J4HHA5</accession>
<sequence>MGDPDQRGGDDPEDVDRGNGPADERLRHVTRLPGCRPHHGHPRGMSPQVRPSRDSGADSSHDAAPIRGRRRRSSAPSAIESDRACARRVPHRVGMRGRPPPARGGRLPCPLPRRRSPAERWRLRGQR</sequence>
<organism evidence="2">
    <name type="scientific">uncultured Blastococcus sp</name>
    <dbReference type="NCBI Taxonomy" id="217144"/>
    <lineage>
        <taxon>Bacteria</taxon>
        <taxon>Bacillati</taxon>
        <taxon>Actinomycetota</taxon>
        <taxon>Actinomycetes</taxon>
        <taxon>Geodermatophilales</taxon>
        <taxon>Geodermatophilaceae</taxon>
        <taxon>Blastococcus</taxon>
        <taxon>environmental samples</taxon>
    </lineage>
</organism>
<feature type="compositionally biased region" description="Basic and acidic residues" evidence="1">
    <location>
        <begin position="1"/>
        <end position="10"/>
    </location>
</feature>
<proteinExistence type="predicted"/>
<feature type="compositionally biased region" description="Basic and acidic residues" evidence="1">
    <location>
        <begin position="51"/>
        <end position="61"/>
    </location>
</feature>
<reference evidence="2" key="1">
    <citation type="submission" date="2020-02" db="EMBL/GenBank/DDBJ databases">
        <authorList>
            <person name="Meier V. D."/>
        </authorList>
    </citation>
    <scope>NUCLEOTIDE SEQUENCE</scope>
    <source>
        <strain evidence="2">AVDCRST_MAG52</strain>
    </source>
</reference>
<evidence type="ECO:0000313" key="2">
    <source>
        <dbReference type="EMBL" id="CAA9224655.1"/>
    </source>
</evidence>
<name>A0A6J4HHA5_9ACTN</name>
<feature type="compositionally biased region" description="Basic and acidic residues" evidence="1">
    <location>
        <begin position="116"/>
        <end position="127"/>
    </location>
</feature>
<evidence type="ECO:0000256" key="1">
    <source>
        <dbReference type="SAM" id="MobiDB-lite"/>
    </source>
</evidence>